<proteinExistence type="predicted"/>
<gene>
    <name evidence="1" type="ORF">LH440_12635</name>
</gene>
<dbReference type="Proteomes" id="UP001200247">
    <property type="component" value="Unassembled WGS sequence"/>
</dbReference>
<dbReference type="RefSeq" id="WP_239894310.1">
    <property type="nucleotide sequence ID" value="NZ_JAJAXM010000025.1"/>
</dbReference>
<dbReference type="EMBL" id="JAJAXM010000025">
    <property type="protein sequence ID" value="MCG9026733.1"/>
    <property type="molecule type" value="Genomic_DNA"/>
</dbReference>
<name>A0ABD4SUF3_9NEIS</name>
<evidence type="ECO:0000313" key="2">
    <source>
        <dbReference type="Proteomes" id="UP001200247"/>
    </source>
</evidence>
<comment type="caution">
    <text evidence="1">The sequence shown here is derived from an EMBL/GenBank/DDBJ whole genome shotgun (WGS) entry which is preliminary data.</text>
</comment>
<protein>
    <submittedName>
        <fullName evidence="1">Uncharacterized protein</fullName>
    </submittedName>
</protein>
<reference evidence="1 2" key="1">
    <citation type="submission" date="2021-10" db="EMBL/GenBank/DDBJ databases">
        <title>Whole-genome sequencing analysis of Laribacter hongkongensis: virulence gene profiles, carbohydrate-active enzyme prediction, and antimicrobial resistance characterization.</title>
        <authorList>
            <person name="Yuan P."/>
            <person name="Zhan Y."/>
            <person name="Chen D."/>
        </authorList>
    </citation>
    <scope>NUCLEOTIDE SEQUENCE [LARGE SCALE GENOMIC DNA]</scope>
    <source>
        <strain evidence="1 2">W67</strain>
    </source>
</reference>
<sequence>MTIKKTGNVDTASNLLKSHNITLNAASLHMLMEKAGFIEDAEYLSASKSGEIKKCKVLTSTGLKYGINEKSIYSAGTSIKLYGASFDDLIDEAIKYIR</sequence>
<accession>A0ABD4SUF3</accession>
<organism evidence="1 2">
    <name type="scientific">Laribacter hongkongensis</name>
    <dbReference type="NCBI Taxonomy" id="168471"/>
    <lineage>
        <taxon>Bacteria</taxon>
        <taxon>Pseudomonadati</taxon>
        <taxon>Pseudomonadota</taxon>
        <taxon>Betaproteobacteria</taxon>
        <taxon>Neisseriales</taxon>
        <taxon>Aquaspirillaceae</taxon>
        <taxon>Laribacter</taxon>
    </lineage>
</organism>
<evidence type="ECO:0000313" key="1">
    <source>
        <dbReference type="EMBL" id="MCG9026733.1"/>
    </source>
</evidence>
<dbReference type="AlphaFoldDB" id="A0ABD4SUF3"/>